<organism evidence="1 2">
    <name type="scientific">Coffea canephora</name>
    <name type="common">Robusta coffee</name>
    <dbReference type="NCBI Taxonomy" id="49390"/>
    <lineage>
        <taxon>Eukaryota</taxon>
        <taxon>Viridiplantae</taxon>
        <taxon>Streptophyta</taxon>
        <taxon>Embryophyta</taxon>
        <taxon>Tracheophyta</taxon>
        <taxon>Spermatophyta</taxon>
        <taxon>Magnoliopsida</taxon>
        <taxon>eudicotyledons</taxon>
        <taxon>Gunneridae</taxon>
        <taxon>Pentapetalae</taxon>
        <taxon>asterids</taxon>
        <taxon>lamiids</taxon>
        <taxon>Gentianales</taxon>
        <taxon>Rubiaceae</taxon>
        <taxon>Ixoroideae</taxon>
        <taxon>Gardenieae complex</taxon>
        <taxon>Bertiereae - Coffeeae clade</taxon>
        <taxon>Coffeeae</taxon>
        <taxon>Coffea</taxon>
    </lineage>
</organism>
<keyword evidence="2" id="KW-1185">Reference proteome</keyword>
<protein>
    <submittedName>
        <fullName evidence="1">Uncharacterized protein</fullName>
    </submittedName>
</protein>
<accession>A0A068U0F4</accession>
<dbReference type="InParanoid" id="A0A068U0F4"/>
<proteinExistence type="predicted"/>
<dbReference type="Proteomes" id="UP000295252">
    <property type="component" value="Chromosome IX"/>
</dbReference>
<name>A0A068U0F4_COFCA</name>
<dbReference type="Gramene" id="CDP01777">
    <property type="protein sequence ID" value="CDP01777"/>
    <property type="gene ID" value="GSCOC_T00036935001"/>
</dbReference>
<dbReference type="AlphaFoldDB" id="A0A068U0F4"/>
<gene>
    <name evidence="1" type="ORF">GSCOC_T00036935001</name>
</gene>
<evidence type="ECO:0000313" key="1">
    <source>
        <dbReference type="EMBL" id="CDP01777.1"/>
    </source>
</evidence>
<dbReference type="EMBL" id="HG739091">
    <property type="protein sequence ID" value="CDP01777.1"/>
    <property type="molecule type" value="Genomic_DNA"/>
</dbReference>
<sequence>MKPHFFHWYRSGIIVTVAGGSGMAHAFAVRVDAGVFGSGQLNTRTKKCGCNHRTVTQNCAEMSGLWMHKKNVDDL</sequence>
<evidence type="ECO:0000313" key="2">
    <source>
        <dbReference type="Proteomes" id="UP000295252"/>
    </source>
</evidence>
<reference evidence="2" key="1">
    <citation type="journal article" date="2014" name="Science">
        <title>The coffee genome provides insight into the convergent evolution of caffeine biosynthesis.</title>
        <authorList>
            <person name="Denoeud F."/>
            <person name="Carretero-Paulet L."/>
            <person name="Dereeper A."/>
            <person name="Droc G."/>
            <person name="Guyot R."/>
            <person name="Pietrella M."/>
            <person name="Zheng C."/>
            <person name="Alberti A."/>
            <person name="Anthony F."/>
            <person name="Aprea G."/>
            <person name="Aury J.M."/>
            <person name="Bento P."/>
            <person name="Bernard M."/>
            <person name="Bocs S."/>
            <person name="Campa C."/>
            <person name="Cenci A."/>
            <person name="Combes M.C."/>
            <person name="Crouzillat D."/>
            <person name="Da Silva C."/>
            <person name="Daddiego L."/>
            <person name="De Bellis F."/>
            <person name="Dussert S."/>
            <person name="Garsmeur O."/>
            <person name="Gayraud T."/>
            <person name="Guignon V."/>
            <person name="Jahn K."/>
            <person name="Jamilloux V."/>
            <person name="Joet T."/>
            <person name="Labadie K."/>
            <person name="Lan T."/>
            <person name="Leclercq J."/>
            <person name="Lepelley M."/>
            <person name="Leroy T."/>
            <person name="Li L.T."/>
            <person name="Librado P."/>
            <person name="Lopez L."/>
            <person name="Munoz A."/>
            <person name="Noel B."/>
            <person name="Pallavicini A."/>
            <person name="Perrotta G."/>
            <person name="Poncet V."/>
            <person name="Pot D."/>
            <person name="Priyono X."/>
            <person name="Rigoreau M."/>
            <person name="Rouard M."/>
            <person name="Rozas J."/>
            <person name="Tranchant-Dubreuil C."/>
            <person name="VanBuren R."/>
            <person name="Zhang Q."/>
            <person name="Andrade A.C."/>
            <person name="Argout X."/>
            <person name="Bertrand B."/>
            <person name="de Kochko A."/>
            <person name="Graziosi G."/>
            <person name="Henry R.J."/>
            <person name="Jayarama X."/>
            <person name="Ming R."/>
            <person name="Nagai C."/>
            <person name="Rounsley S."/>
            <person name="Sankoff D."/>
            <person name="Giuliano G."/>
            <person name="Albert V.A."/>
            <person name="Wincker P."/>
            <person name="Lashermes P."/>
        </authorList>
    </citation>
    <scope>NUCLEOTIDE SEQUENCE [LARGE SCALE GENOMIC DNA]</scope>
    <source>
        <strain evidence="2">cv. DH200-94</strain>
    </source>
</reference>